<feature type="domain" description="THIF-type NAD/FAD binding fold" evidence="9">
    <location>
        <begin position="28"/>
        <end position="278"/>
    </location>
</feature>
<dbReference type="Pfam" id="PF00899">
    <property type="entry name" value="ThiF"/>
    <property type="match status" value="1"/>
</dbReference>
<dbReference type="Gene3D" id="3.40.50.720">
    <property type="entry name" value="NAD(P)-binding Rossmann-like Domain"/>
    <property type="match status" value="1"/>
</dbReference>
<evidence type="ECO:0000313" key="10">
    <source>
        <dbReference type="EMBL" id="GAU99556.1"/>
    </source>
</evidence>
<evidence type="ECO:0000256" key="7">
    <source>
        <dbReference type="ARBA" id="ARBA00022840"/>
    </source>
</evidence>
<dbReference type="GO" id="GO:0005524">
    <property type="term" value="F:ATP binding"/>
    <property type="evidence" value="ECO:0007669"/>
    <property type="project" value="UniProtKB-KW"/>
</dbReference>
<dbReference type="EMBL" id="BDGG01000005">
    <property type="protein sequence ID" value="GAU99556.1"/>
    <property type="molecule type" value="Genomic_DNA"/>
</dbReference>
<dbReference type="InterPro" id="IPR035985">
    <property type="entry name" value="Ubiquitin-activating_enz"/>
</dbReference>
<keyword evidence="7" id="KW-0067">ATP-binding</keyword>
<evidence type="ECO:0000313" key="11">
    <source>
        <dbReference type="Proteomes" id="UP000186922"/>
    </source>
</evidence>
<evidence type="ECO:0000256" key="3">
    <source>
        <dbReference type="ARBA" id="ARBA00022723"/>
    </source>
</evidence>
<evidence type="ECO:0000256" key="1">
    <source>
        <dbReference type="ARBA" id="ARBA00005339"/>
    </source>
</evidence>
<dbReference type="GO" id="GO:0071566">
    <property type="term" value="F:UFM1 activating enzyme activity"/>
    <property type="evidence" value="ECO:0007669"/>
    <property type="project" value="TreeGrafter"/>
</dbReference>
<organism evidence="10 11">
    <name type="scientific">Ramazzottius varieornatus</name>
    <name type="common">Water bear</name>
    <name type="synonym">Tardigrade</name>
    <dbReference type="NCBI Taxonomy" id="947166"/>
    <lineage>
        <taxon>Eukaryota</taxon>
        <taxon>Metazoa</taxon>
        <taxon>Ecdysozoa</taxon>
        <taxon>Tardigrada</taxon>
        <taxon>Eutardigrada</taxon>
        <taxon>Parachela</taxon>
        <taxon>Hypsibioidea</taxon>
        <taxon>Ramazzottiidae</taxon>
        <taxon>Ramazzottius</taxon>
    </lineage>
</organism>
<evidence type="ECO:0000256" key="6">
    <source>
        <dbReference type="ARBA" id="ARBA00022833"/>
    </source>
</evidence>
<comment type="caution">
    <text evidence="10">The sequence shown here is derived from an EMBL/GenBank/DDBJ whole genome shotgun (WGS) entry which is preliminary data.</text>
</comment>
<dbReference type="SUPFAM" id="SSF69572">
    <property type="entry name" value="Activating enzymes of the ubiquitin-like proteins"/>
    <property type="match status" value="1"/>
</dbReference>
<dbReference type="CDD" id="cd00757">
    <property type="entry name" value="ThiF_MoeB_HesA_family"/>
    <property type="match status" value="1"/>
</dbReference>
<dbReference type="GO" id="GO:0071569">
    <property type="term" value="P:protein ufmylation"/>
    <property type="evidence" value="ECO:0007669"/>
    <property type="project" value="TreeGrafter"/>
</dbReference>
<dbReference type="AlphaFoldDB" id="A0A1D1VD38"/>
<dbReference type="FunFam" id="3.40.50.720:FF:000066">
    <property type="entry name" value="Putative ubiquitin-like modifier-activating enzyme 5"/>
    <property type="match status" value="1"/>
</dbReference>
<dbReference type="PANTHER" id="PTHR10953:SF9">
    <property type="entry name" value="UBIQUITIN-LIKE MODIFIER-ACTIVATING ENZYME 5"/>
    <property type="match status" value="1"/>
</dbReference>
<proteinExistence type="inferred from homology"/>
<comment type="similarity">
    <text evidence="1">Belongs to the ubiquitin-activating E1 family. UBA5 subfamily.</text>
</comment>
<dbReference type="PANTHER" id="PTHR10953">
    <property type="entry name" value="UBIQUITIN-ACTIVATING ENZYME E1"/>
    <property type="match status" value="1"/>
</dbReference>
<keyword evidence="3" id="KW-0479">Metal-binding</keyword>
<keyword evidence="11" id="KW-1185">Reference proteome</keyword>
<dbReference type="Proteomes" id="UP000186922">
    <property type="component" value="Unassembled WGS sequence"/>
</dbReference>
<keyword evidence="6" id="KW-0862">Zinc</keyword>
<name>A0A1D1VD38_RAMVA</name>
<protein>
    <recommendedName>
        <fullName evidence="2">Ubiquitin-like modifier-activating enzyme 5</fullName>
    </recommendedName>
</protein>
<dbReference type="InterPro" id="IPR000594">
    <property type="entry name" value="ThiF_NAD_FAD-bd"/>
</dbReference>
<evidence type="ECO:0000256" key="5">
    <source>
        <dbReference type="ARBA" id="ARBA00022786"/>
    </source>
</evidence>
<dbReference type="GO" id="GO:0046872">
    <property type="term" value="F:metal ion binding"/>
    <property type="evidence" value="ECO:0007669"/>
    <property type="project" value="UniProtKB-KW"/>
</dbReference>
<dbReference type="InterPro" id="IPR045886">
    <property type="entry name" value="ThiF/MoeB/HesA"/>
</dbReference>
<dbReference type="GO" id="GO:0005829">
    <property type="term" value="C:cytosol"/>
    <property type="evidence" value="ECO:0007669"/>
    <property type="project" value="TreeGrafter"/>
</dbReference>
<feature type="region of interest" description="Disordered" evidence="8">
    <location>
        <begin position="343"/>
        <end position="378"/>
    </location>
</feature>
<evidence type="ECO:0000259" key="9">
    <source>
        <dbReference type="Pfam" id="PF00899"/>
    </source>
</evidence>
<evidence type="ECO:0000256" key="2">
    <source>
        <dbReference type="ARBA" id="ARBA00016279"/>
    </source>
</evidence>
<sequence>MSKSQANSRSGRQKIATMSGDVVDSNPYSRLMALKRMGIVKDYEQIRQKTVLIVGVGGVGSVASEMLTRCGIGKLILFDYDKVELANMNRLFFQPDQSGQSKVDAAASTLSVINPDVQIETHNMNITLMDKFDLFMDRMKNGHLNTGQPVDLVLSCVDNFEARMAINTACNELGQIWMESGVSENAVSGHIQTIIPGQSACFACAPPLIVASKIDERTLKREGVCAASLPTTMGIVSGVLVQNALKYLLQFGKVSMYLGYSALEDFFPTWEMKPNVTCDDKECVKRQKEFQKNPVYMQLDFMSSEEDGKAPVHEENFGIEIVDETSAGDLADDTEVTHGLRTEYKKTQSSGQEAGNSNAQPIQSGETLEELMSRMKNL</sequence>
<keyword evidence="4" id="KW-0547">Nucleotide-binding</keyword>
<dbReference type="STRING" id="947166.A0A1D1VD38"/>
<keyword evidence="5" id="KW-0833">Ubl conjugation pathway</keyword>
<accession>A0A1D1VD38</accession>
<gene>
    <name evidence="10" type="primary">RvY_10542-1</name>
    <name evidence="10" type="synonym">RvY_10542.1</name>
    <name evidence="10" type="ORF">RvY_10542</name>
</gene>
<evidence type="ECO:0000256" key="4">
    <source>
        <dbReference type="ARBA" id="ARBA00022741"/>
    </source>
</evidence>
<evidence type="ECO:0000256" key="8">
    <source>
        <dbReference type="SAM" id="MobiDB-lite"/>
    </source>
</evidence>
<feature type="compositionally biased region" description="Polar residues" evidence="8">
    <location>
        <begin position="347"/>
        <end position="366"/>
    </location>
</feature>
<dbReference type="OrthoDB" id="206053at2759"/>
<reference evidence="10 11" key="1">
    <citation type="journal article" date="2016" name="Nat. Commun.">
        <title>Extremotolerant tardigrade genome and improved radiotolerance of human cultured cells by tardigrade-unique protein.</title>
        <authorList>
            <person name="Hashimoto T."/>
            <person name="Horikawa D.D."/>
            <person name="Saito Y."/>
            <person name="Kuwahara H."/>
            <person name="Kozuka-Hata H."/>
            <person name="Shin-I T."/>
            <person name="Minakuchi Y."/>
            <person name="Ohishi K."/>
            <person name="Motoyama A."/>
            <person name="Aizu T."/>
            <person name="Enomoto A."/>
            <person name="Kondo K."/>
            <person name="Tanaka S."/>
            <person name="Hara Y."/>
            <person name="Koshikawa S."/>
            <person name="Sagara H."/>
            <person name="Miura T."/>
            <person name="Yokobori S."/>
            <person name="Miyagawa K."/>
            <person name="Suzuki Y."/>
            <person name="Kubo T."/>
            <person name="Oyama M."/>
            <person name="Kohara Y."/>
            <person name="Fujiyama A."/>
            <person name="Arakawa K."/>
            <person name="Katayama T."/>
            <person name="Toyoda A."/>
            <person name="Kunieda T."/>
        </authorList>
    </citation>
    <scope>NUCLEOTIDE SEQUENCE [LARGE SCALE GENOMIC DNA]</scope>
    <source>
        <strain evidence="10 11">YOKOZUNA-1</strain>
    </source>
</reference>